<dbReference type="OrthoDB" id="662468at2"/>
<dbReference type="RefSeq" id="WP_130423793.1">
    <property type="nucleotide sequence ID" value="NZ_SHKW01000002.1"/>
</dbReference>
<comment type="caution">
    <text evidence="2">The sequence shown here is derived from an EMBL/GenBank/DDBJ whole genome shotgun (WGS) entry which is preliminary data.</text>
</comment>
<protein>
    <recommendedName>
        <fullName evidence="4">Outer membrane protein with beta-barrel domain</fullName>
    </recommendedName>
</protein>
<dbReference type="AlphaFoldDB" id="A0A4Q7YGN7"/>
<evidence type="ECO:0000313" key="3">
    <source>
        <dbReference type="Proteomes" id="UP000292958"/>
    </source>
</evidence>
<dbReference type="Proteomes" id="UP000292958">
    <property type="component" value="Unassembled WGS sequence"/>
</dbReference>
<keyword evidence="1" id="KW-0732">Signal</keyword>
<gene>
    <name evidence="2" type="ORF">BDD14_5556</name>
</gene>
<evidence type="ECO:0008006" key="4">
    <source>
        <dbReference type="Google" id="ProtNLM"/>
    </source>
</evidence>
<evidence type="ECO:0000313" key="2">
    <source>
        <dbReference type="EMBL" id="RZU35499.1"/>
    </source>
</evidence>
<proteinExistence type="predicted"/>
<sequence>MRRVWIVLAMLAATLAGGAPLAQAQEQKGPTLGGHIGFLLPLVTHSGGQTINNLTDQLAVGFPTGITVKGSGRMAFDFEFVPQINTTGTRLTTLTLHPGLIYSLGHGWAAGGRLAFVVDNATWGFTPLVNKSWPIKHKNGLFKAYFVEADLPVRFSRPVGAPATNAVTFAMHTGVSF</sequence>
<feature type="chain" id="PRO_5020267650" description="Outer membrane protein with beta-barrel domain" evidence="1">
    <location>
        <begin position="25"/>
        <end position="177"/>
    </location>
</feature>
<name>A0A4Q7YGN7_9BACT</name>
<evidence type="ECO:0000256" key="1">
    <source>
        <dbReference type="SAM" id="SignalP"/>
    </source>
</evidence>
<keyword evidence="3" id="KW-1185">Reference proteome</keyword>
<reference evidence="2 3" key="1">
    <citation type="submission" date="2019-02" db="EMBL/GenBank/DDBJ databases">
        <title>Genomic Encyclopedia of Archaeal and Bacterial Type Strains, Phase II (KMG-II): from individual species to whole genera.</title>
        <authorList>
            <person name="Goeker M."/>
        </authorList>
    </citation>
    <scope>NUCLEOTIDE SEQUENCE [LARGE SCALE GENOMIC DNA]</scope>
    <source>
        <strain evidence="2 3">DSM 18101</strain>
    </source>
</reference>
<organism evidence="2 3">
    <name type="scientific">Edaphobacter modestus</name>
    <dbReference type="NCBI Taxonomy" id="388466"/>
    <lineage>
        <taxon>Bacteria</taxon>
        <taxon>Pseudomonadati</taxon>
        <taxon>Acidobacteriota</taxon>
        <taxon>Terriglobia</taxon>
        <taxon>Terriglobales</taxon>
        <taxon>Acidobacteriaceae</taxon>
        <taxon>Edaphobacter</taxon>
    </lineage>
</organism>
<dbReference type="EMBL" id="SHKW01000002">
    <property type="protein sequence ID" value="RZU35499.1"/>
    <property type="molecule type" value="Genomic_DNA"/>
</dbReference>
<feature type="signal peptide" evidence="1">
    <location>
        <begin position="1"/>
        <end position="24"/>
    </location>
</feature>
<accession>A0A4Q7YGN7</accession>